<dbReference type="AlphaFoldDB" id="A0A5M6CGZ6"/>
<proteinExistence type="predicted"/>
<reference evidence="1 2" key="1">
    <citation type="submission" date="2019-09" db="EMBL/GenBank/DDBJ databases">
        <title>Genome sequence and assembly of Flavobacterium sp.</title>
        <authorList>
            <person name="Chhetri G."/>
        </authorList>
    </citation>
    <scope>NUCLEOTIDE SEQUENCE [LARGE SCALE GENOMIC DNA]</scope>
    <source>
        <strain evidence="1 2">SNL9</strain>
    </source>
</reference>
<dbReference type="Proteomes" id="UP000325141">
    <property type="component" value="Unassembled WGS sequence"/>
</dbReference>
<evidence type="ECO:0000313" key="1">
    <source>
        <dbReference type="EMBL" id="KAA5534297.1"/>
    </source>
</evidence>
<organism evidence="1 2">
    <name type="scientific">Paenimyroides baculatum</name>
    <dbReference type="NCBI Taxonomy" id="2608000"/>
    <lineage>
        <taxon>Bacteria</taxon>
        <taxon>Pseudomonadati</taxon>
        <taxon>Bacteroidota</taxon>
        <taxon>Flavobacteriia</taxon>
        <taxon>Flavobacteriales</taxon>
        <taxon>Flavobacteriaceae</taxon>
        <taxon>Paenimyroides</taxon>
    </lineage>
</organism>
<dbReference type="EMBL" id="VWSG01000006">
    <property type="protein sequence ID" value="KAA5534297.1"/>
    <property type="molecule type" value="Genomic_DNA"/>
</dbReference>
<accession>A0A5M6CGZ6</accession>
<evidence type="ECO:0008006" key="3">
    <source>
        <dbReference type="Google" id="ProtNLM"/>
    </source>
</evidence>
<gene>
    <name evidence="1" type="ORF">F0460_09320</name>
</gene>
<dbReference type="InterPro" id="IPR046558">
    <property type="entry name" value="DUF6712"/>
</dbReference>
<keyword evidence="2" id="KW-1185">Reference proteome</keyword>
<evidence type="ECO:0000313" key="2">
    <source>
        <dbReference type="Proteomes" id="UP000325141"/>
    </source>
</evidence>
<protein>
    <recommendedName>
        <fullName evidence="3">DUF1320 domain-containing protein</fullName>
    </recommendedName>
</protein>
<dbReference type="Pfam" id="PF20459">
    <property type="entry name" value="DUF6712"/>
    <property type="match status" value="1"/>
</dbReference>
<dbReference type="RefSeq" id="WP_150012522.1">
    <property type="nucleotide sequence ID" value="NZ_VWSG01000006.1"/>
</dbReference>
<name>A0A5M6CGZ6_9FLAO</name>
<sequence length="169" mass="19610">MKKIIMAKEIIYLLNQNDLPRLTSISGNIDIDYIKPYVKMAQDSNLKTILGEQLYKKIENDFESDSLAGDYLTIYDEYIVDMLVYYSAYYLISFHNYKISNNGILKASPENQETIDNLDIEKIASKYLQLGASVELRFNQEKHKYNIPELQSKNCGDANSGSYQMNWFL</sequence>
<comment type="caution">
    <text evidence="1">The sequence shown here is derived from an EMBL/GenBank/DDBJ whole genome shotgun (WGS) entry which is preliminary data.</text>
</comment>